<proteinExistence type="predicted"/>
<reference evidence="4 5" key="1">
    <citation type="submission" date="2019-09" db="EMBL/GenBank/DDBJ databases">
        <authorList>
            <person name="Ou C."/>
        </authorList>
    </citation>
    <scope>NUCLEOTIDE SEQUENCE [LARGE SCALE GENOMIC DNA]</scope>
    <source>
        <strain evidence="4">S2</strain>
        <tissue evidence="4">Leaf</tissue>
    </source>
</reference>
<feature type="domain" description="MATH" evidence="3">
    <location>
        <begin position="12"/>
        <end position="62"/>
    </location>
</feature>
<dbReference type="PROSITE" id="PS50144">
    <property type="entry name" value="MATH"/>
    <property type="match status" value="1"/>
</dbReference>
<comment type="caution">
    <text evidence="4">The sequence shown here is derived from an EMBL/GenBank/DDBJ whole genome shotgun (WGS) entry which is preliminary data.</text>
</comment>
<dbReference type="PANTHER" id="PTHR46236">
    <property type="entry name" value="TRAF-LIKE SUPERFAMILY PROTEIN"/>
    <property type="match status" value="1"/>
</dbReference>
<dbReference type="InterPro" id="IPR050804">
    <property type="entry name" value="MCC"/>
</dbReference>
<dbReference type="AlphaFoldDB" id="A0A5N5HHF2"/>
<dbReference type="Pfam" id="PF22486">
    <property type="entry name" value="MATH_2"/>
    <property type="match status" value="1"/>
</dbReference>
<dbReference type="EMBL" id="SMOL01000157">
    <property type="protein sequence ID" value="KAB2627275.1"/>
    <property type="molecule type" value="Genomic_DNA"/>
</dbReference>
<dbReference type="PANTHER" id="PTHR46236:SF35">
    <property type="entry name" value="MATH DOMAIN-CONTAINING PROTEIN"/>
    <property type="match status" value="1"/>
</dbReference>
<dbReference type="OrthoDB" id="1751883at2759"/>
<reference evidence="4 5" key="3">
    <citation type="submission" date="2019-11" db="EMBL/GenBank/DDBJ databases">
        <title>A de novo genome assembly of a pear dwarfing rootstock.</title>
        <authorList>
            <person name="Wang F."/>
            <person name="Wang J."/>
            <person name="Li S."/>
            <person name="Zhang Y."/>
            <person name="Fang M."/>
            <person name="Ma L."/>
            <person name="Zhao Y."/>
            <person name="Jiang S."/>
        </authorList>
    </citation>
    <scope>NUCLEOTIDE SEQUENCE [LARGE SCALE GENOMIC DNA]</scope>
    <source>
        <strain evidence="4">S2</strain>
        <tissue evidence="4">Leaf</tissue>
    </source>
</reference>
<evidence type="ECO:0000256" key="1">
    <source>
        <dbReference type="ARBA" id="ARBA00023054"/>
    </source>
</evidence>
<protein>
    <submittedName>
        <fullName evidence="4">Protein RESTRICTED TEV MOVEMENT 3-like</fullName>
    </submittedName>
</protein>
<feature type="coiled-coil region" evidence="2">
    <location>
        <begin position="218"/>
        <end position="259"/>
    </location>
</feature>
<organism evidence="4 5">
    <name type="scientific">Pyrus ussuriensis x Pyrus communis</name>
    <dbReference type="NCBI Taxonomy" id="2448454"/>
    <lineage>
        <taxon>Eukaryota</taxon>
        <taxon>Viridiplantae</taxon>
        <taxon>Streptophyta</taxon>
        <taxon>Embryophyta</taxon>
        <taxon>Tracheophyta</taxon>
        <taxon>Spermatophyta</taxon>
        <taxon>Magnoliopsida</taxon>
        <taxon>eudicotyledons</taxon>
        <taxon>Gunneridae</taxon>
        <taxon>Pentapetalae</taxon>
        <taxon>rosids</taxon>
        <taxon>fabids</taxon>
        <taxon>Rosales</taxon>
        <taxon>Rosaceae</taxon>
        <taxon>Amygdaloideae</taxon>
        <taxon>Maleae</taxon>
        <taxon>Pyrus</taxon>
    </lineage>
</organism>
<reference evidence="5" key="2">
    <citation type="submission" date="2019-10" db="EMBL/GenBank/DDBJ databases">
        <title>A de novo genome assembly of a pear dwarfing rootstock.</title>
        <authorList>
            <person name="Wang F."/>
            <person name="Wang J."/>
            <person name="Li S."/>
            <person name="Zhang Y."/>
            <person name="Fang M."/>
            <person name="Ma L."/>
            <person name="Zhao Y."/>
            <person name="Jiang S."/>
        </authorList>
    </citation>
    <scope>NUCLEOTIDE SEQUENCE [LARGE SCALE GENOMIC DNA]</scope>
</reference>
<name>A0A5N5HHF2_9ROSA</name>
<evidence type="ECO:0000313" key="5">
    <source>
        <dbReference type="Proteomes" id="UP000327157"/>
    </source>
</evidence>
<keyword evidence="5" id="KW-1185">Reference proteome</keyword>
<keyword evidence="1 2" id="KW-0175">Coiled coil</keyword>
<evidence type="ECO:0000313" key="4">
    <source>
        <dbReference type="EMBL" id="KAB2627275.1"/>
    </source>
</evidence>
<gene>
    <name evidence="4" type="ORF">D8674_020893</name>
</gene>
<evidence type="ECO:0000259" key="3">
    <source>
        <dbReference type="PROSITE" id="PS50144"/>
    </source>
</evidence>
<dbReference type="InterPro" id="IPR008974">
    <property type="entry name" value="TRAF-like"/>
</dbReference>
<dbReference type="Gene3D" id="2.60.210.10">
    <property type="entry name" value="Apoptosis, Tumor Necrosis Factor Receptor Associated Protein 2, Chain A"/>
    <property type="match status" value="1"/>
</dbReference>
<sequence>MIKKVEEEDLVCGTFIWRIHNFSKLKKYKHFSDVFVIGGYKWRVFIYPKGYNVDYLSVFLNVPETKTLPYGWNRYINHLHCLDNGYLVNDVCIVEVKVEVPTGIRILEDQETGDLMNFKGLGRIEKTFVPFLEEVCSSYPSLIDSQMKRSRTLVQCAFTALGRVLHFLKTTTAKDMNIDACQRLQLLWEALEAFKFDLAWLEPHVQSAFAMKKRAGIVNRLQEDVDALKNEIERRRAILAEAEADLEVAEGDLAEAQEEHFSKIDMDSELGYPLS</sequence>
<dbReference type="Proteomes" id="UP000327157">
    <property type="component" value="Chromosome 2"/>
</dbReference>
<evidence type="ECO:0000256" key="2">
    <source>
        <dbReference type="SAM" id="Coils"/>
    </source>
</evidence>
<dbReference type="CDD" id="cd00121">
    <property type="entry name" value="MATH"/>
    <property type="match status" value="1"/>
</dbReference>
<dbReference type="SUPFAM" id="SSF49599">
    <property type="entry name" value="TRAF domain-like"/>
    <property type="match status" value="1"/>
</dbReference>
<accession>A0A5N5HHF2</accession>
<dbReference type="InterPro" id="IPR002083">
    <property type="entry name" value="MATH/TRAF_dom"/>
</dbReference>